<protein>
    <submittedName>
        <fullName evidence="10">Nitroreductase</fullName>
    </submittedName>
</protein>
<keyword evidence="11" id="KW-1185">Reference proteome</keyword>
<name>A0A1I2JP11_9BACT</name>
<dbReference type="InterPro" id="IPR000415">
    <property type="entry name" value="Nitroreductase-like"/>
</dbReference>
<dbReference type="PANTHER" id="PTHR43673:SF2">
    <property type="entry name" value="NITROREDUCTASE"/>
    <property type="match status" value="1"/>
</dbReference>
<dbReference type="PROSITE" id="PS00198">
    <property type="entry name" value="4FE4S_FER_1"/>
    <property type="match status" value="1"/>
</dbReference>
<evidence type="ECO:0000259" key="9">
    <source>
        <dbReference type="PROSITE" id="PS51379"/>
    </source>
</evidence>
<feature type="domain" description="4Fe-4S ferredoxin-type" evidence="9">
    <location>
        <begin position="43"/>
        <end position="73"/>
    </location>
</feature>
<dbReference type="Gene3D" id="3.40.109.10">
    <property type="entry name" value="NADH Oxidase"/>
    <property type="match status" value="1"/>
</dbReference>
<dbReference type="InterPro" id="IPR017900">
    <property type="entry name" value="4Fe4S_Fe_S_CS"/>
</dbReference>
<proteinExistence type="inferred from homology"/>
<evidence type="ECO:0000256" key="7">
    <source>
        <dbReference type="ARBA" id="ARBA00023004"/>
    </source>
</evidence>
<keyword evidence="5" id="KW-0479">Metal-binding</keyword>
<evidence type="ECO:0000256" key="8">
    <source>
        <dbReference type="ARBA" id="ARBA00023014"/>
    </source>
</evidence>
<dbReference type="RefSeq" id="WP_093920752.1">
    <property type="nucleotide sequence ID" value="NZ_FONW01000009.1"/>
</dbReference>
<gene>
    <name evidence="10" type="ORF">SAMN05216283_10959</name>
</gene>
<evidence type="ECO:0000256" key="1">
    <source>
        <dbReference type="ARBA" id="ARBA00001917"/>
    </source>
</evidence>
<dbReference type="STRING" id="655355.SAMN05216283_10959"/>
<sequence>MAIPTTRTNEQARISIDSEKCIGCGKCIDVCKDLSLVLKDGKVSLASEPVFGCIGCGHCMAICPSGAIEVNGRYLSPKDLFELPPKEQAAGYEELQTLYQRRRSIREFRDEPVSSEKIKKILEAAKMAPMGLPPSDVNVLVLGTKEKNHLFAKDFCDYLEQMQWMVSGWFLAFMRPFWGKANAAVFRNFVKPLFRVYTEKMRQGTNLVTYDAPLAMYFYGSPYADPADPVVAATTAMYAAESLGLGTCMVGGVHPLIQHGGKAKKFREKYGIKFKSREGLFILIGHPQWTYKKGVKRTFASVVNWN</sequence>
<accession>A0A1I2JP11</accession>
<dbReference type="InterPro" id="IPR017896">
    <property type="entry name" value="4Fe4S_Fe-S-bd"/>
</dbReference>
<evidence type="ECO:0000256" key="5">
    <source>
        <dbReference type="ARBA" id="ARBA00022723"/>
    </source>
</evidence>
<dbReference type="InterPro" id="IPR029479">
    <property type="entry name" value="Nitroreductase"/>
</dbReference>
<keyword evidence="8" id="KW-0411">Iron-sulfur</keyword>
<evidence type="ECO:0000256" key="6">
    <source>
        <dbReference type="ARBA" id="ARBA00023002"/>
    </source>
</evidence>
<dbReference type="Pfam" id="PF00881">
    <property type="entry name" value="Nitroreductase"/>
    <property type="match status" value="1"/>
</dbReference>
<reference evidence="10 11" key="1">
    <citation type="submission" date="2016-10" db="EMBL/GenBank/DDBJ databases">
        <authorList>
            <person name="de Groot N.N."/>
        </authorList>
    </citation>
    <scope>NUCLEOTIDE SEQUENCE [LARGE SCALE GENOMIC DNA]</scope>
    <source>
        <strain evidence="10 11">CGMCC 1.9156</strain>
    </source>
</reference>
<evidence type="ECO:0000313" key="11">
    <source>
        <dbReference type="Proteomes" id="UP000198964"/>
    </source>
</evidence>
<dbReference type="Proteomes" id="UP000198964">
    <property type="component" value="Unassembled WGS sequence"/>
</dbReference>
<keyword evidence="7" id="KW-0408">Iron</keyword>
<feature type="domain" description="4Fe-4S ferredoxin-type" evidence="9">
    <location>
        <begin position="12"/>
        <end position="41"/>
    </location>
</feature>
<dbReference type="PANTHER" id="PTHR43673">
    <property type="entry name" value="NAD(P)H NITROREDUCTASE YDGI-RELATED"/>
    <property type="match status" value="1"/>
</dbReference>
<keyword evidence="4" id="KW-0288">FMN</keyword>
<comment type="similarity">
    <text evidence="2">Belongs to the nitroreductase family.</text>
</comment>
<keyword evidence="6" id="KW-0560">Oxidoreductase</keyword>
<dbReference type="GO" id="GO:0016491">
    <property type="term" value="F:oxidoreductase activity"/>
    <property type="evidence" value="ECO:0007669"/>
    <property type="project" value="UniProtKB-KW"/>
</dbReference>
<dbReference type="AlphaFoldDB" id="A0A1I2JP11"/>
<evidence type="ECO:0000313" key="10">
    <source>
        <dbReference type="EMBL" id="SFF55663.1"/>
    </source>
</evidence>
<dbReference type="PROSITE" id="PS51379">
    <property type="entry name" value="4FE4S_FER_2"/>
    <property type="match status" value="2"/>
</dbReference>
<dbReference type="Pfam" id="PF14697">
    <property type="entry name" value="Fer4_21"/>
    <property type="match status" value="1"/>
</dbReference>
<dbReference type="GO" id="GO:0046872">
    <property type="term" value="F:metal ion binding"/>
    <property type="evidence" value="ECO:0007669"/>
    <property type="project" value="UniProtKB-KW"/>
</dbReference>
<organism evidence="10 11">
    <name type="scientific">Sunxiuqinia elliptica</name>
    <dbReference type="NCBI Taxonomy" id="655355"/>
    <lineage>
        <taxon>Bacteria</taxon>
        <taxon>Pseudomonadati</taxon>
        <taxon>Bacteroidota</taxon>
        <taxon>Bacteroidia</taxon>
        <taxon>Marinilabiliales</taxon>
        <taxon>Prolixibacteraceae</taxon>
        <taxon>Sunxiuqinia</taxon>
    </lineage>
</organism>
<evidence type="ECO:0000256" key="4">
    <source>
        <dbReference type="ARBA" id="ARBA00022643"/>
    </source>
</evidence>
<dbReference type="CDD" id="cd02062">
    <property type="entry name" value="Nitro_FMN_reductase"/>
    <property type="match status" value="1"/>
</dbReference>
<evidence type="ECO:0000256" key="2">
    <source>
        <dbReference type="ARBA" id="ARBA00007118"/>
    </source>
</evidence>
<dbReference type="GO" id="GO:0051536">
    <property type="term" value="F:iron-sulfur cluster binding"/>
    <property type="evidence" value="ECO:0007669"/>
    <property type="project" value="UniProtKB-KW"/>
</dbReference>
<comment type="cofactor">
    <cofactor evidence="1">
        <name>FMN</name>
        <dbReference type="ChEBI" id="CHEBI:58210"/>
    </cofactor>
</comment>
<dbReference type="Gene3D" id="3.30.70.20">
    <property type="match status" value="1"/>
</dbReference>
<dbReference type="SUPFAM" id="SSF55469">
    <property type="entry name" value="FMN-dependent nitroreductase-like"/>
    <property type="match status" value="1"/>
</dbReference>
<keyword evidence="3" id="KW-0285">Flavoprotein</keyword>
<evidence type="ECO:0000256" key="3">
    <source>
        <dbReference type="ARBA" id="ARBA00022630"/>
    </source>
</evidence>
<dbReference type="SUPFAM" id="SSF54862">
    <property type="entry name" value="4Fe-4S ferredoxins"/>
    <property type="match status" value="1"/>
</dbReference>
<dbReference type="EMBL" id="FONW01000009">
    <property type="protein sequence ID" value="SFF55663.1"/>
    <property type="molecule type" value="Genomic_DNA"/>
</dbReference>